<dbReference type="SMART" id="SM00679">
    <property type="entry name" value="CTNS"/>
    <property type="match status" value="2"/>
</dbReference>
<dbReference type="Pfam" id="PF04193">
    <property type="entry name" value="PQ-loop"/>
    <property type="match status" value="2"/>
</dbReference>
<evidence type="ECO:0000256" key="1">
    <source>
        <dbReference type="ARBA" id="ARBA00004141"/>
    </source>
</evidence>
<evidence type="ECO:0000256" key="2">
    <source>
        <dbReference type="ARBA" id="ARBA00022692"/>
    </source>
</evidence>
<dbReference type="InterPro" id="IPR006603">
    <property type="entry name" value="PQ-loop_rpt"/>
</dbReference>
<evidence type="ECO:0000313" key="11">
    <source>
        <dbReference type="Proteomes" id="UP000007797"/>
    </source>
</evidence>
<dbReference type="GO" id="GO:0005829">
    <property type="term" value="C:cytosol"/>
    <property type="evidence" value="ECO:0007669"/>
    <property type="project" value="GOC"/>
</dbReference>
<dbReference type="InterPro" id="IPR052241">
    <property type="entry name" value="SLC66/Scramblase_ANY1"/>
</dbReference>
<sequence>MINFLVGIFMVFGPVLGYVSQYKTIEKTRNTEGFSLKVSLILFLSNILRCFFWMGKQFDITLLYQSLVMIVAQLVMLNLCVSLKSQDQLVNTKSRKSTLTSSFTNQDFWDWDSIFPYLLFLGGYTFIFFMTSYYFLYVPEYFELLGSLSLTIEATLGLPQLLQNYKKHNVKGLSFVLIASWFVGDFAKTLYFYFSGAPVQFIICGAFQLIVDVAITYQLFFYPQ</sequence>
<dbReference type="EMBL" id="GL883026">
    <property type="protein sequence ID" value="EGG15783.1"/>
    <property type="molecule type" value="Genomic_DNA"/>
</dbReference>
<dbReference type="RefSeq" id="XP_004354530.1">
    <property type="nucleotide sequence ID" value="XM_004354478.1"/>
</dbReference>
<dbReference type="GO" id="GO:0045332">
    <property type="term" value="P:phospholipid translocation"/>
    <property type="evidence" value="ECO:0007669"/>
    <property type="project" value="TreeGrafter"/>
</dbReference>
<proteinExistence type="predicted"/>
<feature type="transmembrane region" description="Helical" evidence="8">
    <location>
        <begin position="62"/>
        <end position="84"/>
    </location>
</feature>
<dbReference type="GO" id="GO:0005802">
    <property type="term" value="C:trans-Golgi network"/>
    <property type="evidence" value="ECO:0007669"/>
    <property type="project" value="TreeGrafter"/>
</dbReference>
<organism evidence="10 11">
    <name type="scientific">Cavenderia fasciculata</name>
    <name type="common">Slime mold</name>
    <name type="synonym">Dictyostelium fasciculatum</name>
    <dbReference type="NCBI Taxonomy" id="261658"/>
    <lineage>
        <taxon>Eukaryota</taxon>
        <taxon>Amoebozoa</taxon>
        <taxon>Evosea</taxon>
        <taxon>Eumycetozoa</taxon>
        <taxon>Dictyostelia</taxon>
        <taxon>Acytosteliales</taxon>
        <taxon>Cavenderiaceae</taxon>
        <taxon>Cavenderia</taxon>
    </lineage>
</organism>
<dbReference type="FunFam" id="1.20.1280.290:FF:000005">
    <property type="entry name" value="PQ-loop repeat-containing protein 1"/>
    <property type="match status" value="1"/>
</dbReference>
<dbReference type="GO" id="GO:0016020">
    <property type="term" value="C:membrane"/>
    <property type="evidence" value="ECO:0007669"/>
    <property type="project" value="UniProtKB-SubCell"/>
</dbReference>
<evidence type="ECO:0000256" key="4">
    <source>
        <dbReference type="ARBA" id="ARBA00022989"/>
    </source>
</evidence>
<keyword evidence="9" id="KW-0732">Signal</keyword>
<keyword evidence="2 8" id="KW-0812">Transmembrane</keyword>
<feature type="transmembrane region" description="Helical" evidence="8">
    <location>
        <begin position="200"/>
        <end position="222"/>
    </location>
</feature>
<dbReference type="GO" id="GO:0005768">
    <property type="term" value="C:endosome"/>
    <property type="evidence" value="ECO:0007669"/>
    <property type="project" value="TreeGrafter"/>
</dbReference>
<dbReference type="PANTHER" id="PTHR14856">
    <property type="entry name" value="PQ-LOOP REPEAT-CONTAINING PROTEIN 1-LIKE PROTEIN"/>
    <property type="match status" value="1"/>
</dbReference>
<gene>
    <name evidence="10" type="ORF">DFA_10626</name>
</gene>
<evidence type="ECO:0000256" key="3">
    <source>
        <dbReference type="ARBA" id="ARBA00022737"/>
    </source>
</evidence>
<dbReference type="Gene3D" id="1.20.1280.290">
    <property type="match status" value="2"/>
</dbReference>
<dbReference type="OMA" id="FKMWFFF"/>
<reference evidence="11" key="1">
    <citation type="journal article" date="2011" name="Genome Res.">
        <title>Phylogeny-wide analysis of social amoeba genomes highlights ancient origins for complex intercellular communication.</title>
        <authorList>
            <person name="Heidel A.J."/>
            <person name="Lawal H.M."/>
            <person name="Felder M."/>
            <person name="Schilde C."/>
            <person name="Helps N.R."/>
            <person name="Tunggal B."/>
            <person name="Rivero F."/>
            <person name="John U."/>
            <person name="Schleicher M."/>
            <person name="Eichinger L."/>
            <person name="Platzer M."/>
            <person name="Noegel A.A."/>
            <person name="Schaap P."/>
            <person name="Gloeckner G."/>
        </authorList>
    </citation>
    <scope>NUCLEOTIDE SEQUENCE [LARGE SCALE GENOMIC DNA]</scope>
    <source>
        <strain evidence="11">SH3</strain>
    </source>
</reference>
<accession>F4QAT0</accession>
<feature type="transmembrane region" description="Helical" evidence="8">
    <location>
        <begin position="173"/>
        <end position="194"/>
    </location>
</feature>
<evidence type="ECO:0000256" key="6">
    <source>
        <dbReference type="ARBA" id="ARBA00040648"/>
    </source>
</evidence>
<keyword evidence="5 8" id="KW-0472">Membrane</keyword>
<feature type="chain" id="PRO_5003313941" description="Solute carrier family 66 member 2" evidence="9">
    <location>
        <begin position="18"/>
        <end position="224"/>
    </location>
</feature>
<evidence type="ECO:0000256" key="8">
    <source>
        <dbReference type="SAM" id="Phobius"/>
    </source>
</evidence>
<feature type="transmembrane region" description="Helical" evidence="8">
    <location>
        <begin position="33"/>
        <end position="55"/>
    </location>
</feature>
<protein>
    <recommendedName>
        <fullName evidence="6">Solute carrier family 66 member 2</fullName>
    </recommendedName>
    <alternativeName>
        <fullName evidence="7">PQ-loop repeat-containing protein 1</fullName>
    </alternativeName>
</protein>
<keyword evidence="3" id="KW-0677">Repeat</keyword>
<keyword evidence="4 8" id="KW-1133">Transmembrane helix</keyword>
<keyword evidence="11" id="KW-1185">Reference proteome</keyword>
<dbReference type="GeneID" id="14867409"/>
<evidence type="ECO:0000256" key="9">
    <source>
        <dbReference type="SAM" id="SignalP"/>
    </source>
</evidence>
<dbReference type="OrthoDB" id="292213at2759"/>
<feature type="transmembrane region" description="Helical" evidence="8">
    <location>
        <begin position="114"/>
        <end position="136"/>
    </location>
</feature>
<dbReference type="FunFam" id="1.20.1280.290:FF:000008">
    <property type="entry name" value="PQ-loop repeat-containing protein 1"/>
    <property type="match status" value="1"/>
</dbReference>
<dbReference type="KEGG" id="dfa:DFA_10626"/>
<comment type="subcellular location">
    <subcellularLocation>
        <location evidence="1">Membrane</location>
        <topology evidence="1">Multi-pass membrane protein</topology>
    </subcellularLocation>
</comment>
<feature type="signal peptide" evidence="9">
    <location>
        <begin position="1"/>
        <end position="17"/>
    </location>
</feature>
<dbReference type="Proteomes" id="UP000007797">
    <property type="component" value="Unassembled WGS sequence"/>
</dbReference>
<dbReference type="PANTHER" id="PTHR14856:SF9">
    <property type="entry name" value="PQ-LOOP REPEAT-CONTAINING PROTEIN 1"/>
    <property type="match status" value="1"/>
</dbReference>
<dbReference type="GO" id="GO:0042147">
    <property type="term" value="P:retrograde transport, endosome to Golgi"/>
    <property type="evidence" value="ECO:0007669"/>
    <property type="project" value="TreeGrafter"/>
</dbReference>
<evidence type="ECO:0000256" key="7">
    <source>
        <dbReference type="ARBA" id="ARBA00043159"/>
    </source>
</evidence>
<dbReference type="AlphaFoldDB" id="F4QAT0"/>
<evidence type="ECO:0000313" key="10">
    <source>
        <dbReference type="EMBL" id="EGG15783.1"/>
    </source>
</evidence>
<name>F4QAT0_CACFS</name>
<evidence type="ECO:0000256" key="5">
    <source>
        <dbReference type="ARBA" id="ARBA00023136"/>
    </source>
</evidence>